<accession>W1J471</accession>
<evidence type="ECO:0000313" key="1">
    <source>
        <dbReference type="EMBL" id="CDL84245.1"/>
    </source>
</evidence>
<dbReference type="STRING" id="1427518.XSR1_420011"/>
<dbReference type="Proteomes" id="UP000019202">
    <property type="component" value="Unassembled WGS sequence"/>
</dbReference>
<evidence type="ECO:0000313" key="2">
    <source>
        <dbReference type="Proteomes" id="UP000019202"/>
    </source>
</evidence>
<protein>
    <submittedName>
        <fullName evidence="1">Uncharacterized protein</fullName>
    </submittedName>
</protein>
<name>W1J471_9GAMM</name>
<dbReference type="AlphaFoldDB" id="W1J471"/>
<gene>
    <name evidence="1" type="ORF">XSR1_420011</name>
</gene>
<reference evidence="1" key="1">
    <citation type="submission" date="2013-11" db="EMBL/GenBank/DDBJ databases">
        <title>Draft genome sequence and annotation of the entomopathogenic bacteria, Xenorhabdus cabanillasi strain JM26 and Xenorhabdus szentirmai strain DSM 16338.</title>
        <authorList>
            <person name="Gualtieri M."/>
            <person name="Ogier J.C."/>
            <person name="Pages S."/>
            <person name="Givaudan A."/>
            <person name="Gaudriault S."/>
        </authorList>
    </citation>
    <scope>NUCLEOTIDE SEQUENCE [LARGE SCALE GENOMIC DNA]</scope>
    <source>
        <strain evidence="1">DSM 16338</strain>
    </source>
</reference>
<comment type="caution">
    <text evidence="1">The sequence shown here is derived from an EMBL/GenBank/DDBJ whole genome shotgun (WGS) entry which is preliminary data.</text>
</comment>
<proteinExistence type="predicted"/>
<organism evidence="1 2">
    <name type="scientific">Xenorhabdus szentirmaii DSM 16338</name>
    <dbReference type="NCBI Taxonomy" id="1427518"/>
    <lineage>
        <taxon>Bacteria</taxon>
        <taxon>Pseudomonadati</taxon>
        <taxon>Pseudomonadota</taxon>
        <taxon>Gammaproteobacteria</taxon>
        <taxon>Enterobacterales</taxon>
        <taxon>Morganellaceae</taxon>
        <taxon>Xenorhabdus</taxon>
    </lineage>
</organism>
<sequence>MLLIIKIKVIKSSLSETLNDHYLNNELELLYILIWMPLSLMS</sequence>
<keyword evidence="2" id="KW-1185">Reference proteome</keyword>
<dbReference type="EMBL" id="CBXF010000102">
    <property type="protein sequence ID" value="CDL84245.1"/>
    <property type="molecule type" value="Genomic_DNA"/>
</dbReference>